<dbReference type="SUPFAM" id="SSF53756">
    <property type="entry name" value="UDP-Glycosyltransferase/glycogen phosphorylase"/>
    <property type="match status" value="2"/>
</dbReference>
<evidence type="ECO:0000256" key="1">
    <source>
        <dbReference type="ARBA" id="ARBA00006962"/>
    </source>
</evidence>
<feature type="non-terminal residue" evidence="5">
    <location>
        <position position="165"/>
    </location>
</feature>
<name>X0VCY1_9ZZZZ</name>
<keyword evidence="2" id="KW-0328">Glycosyltransferase</keyword>
<dbReference type="GO" id="GO:0016020">
    <property type="term" value="C:membrane"/>
    <property type="evidence" value="ECO:0007669"/>
    <property type="project" value="GOC"/>
</dbReference>
<evidence type="ECO:0000259" key="4">
    <source>
        <dbReference type="Pfam" id="PF06925"/>
    </source>
</evidence>
<protein>
    <recommendedName>
        <fullName evidence="4">Diacylglycerol glucosyltransferase N-terminal domain-containing protein</fullName>
    </recommendedName>
</protein>
<sequence>MKKKILLMYISNDSGHHRATLAIEKIFHLRDKDIETLNVNSFNYTNPVLEKIINKTYMSVINRKPEFWGYLYDNPRILKKTRRLRESIHRHNTEKLKNLIDAFRPDAVICTQAFPCGMVADYKKTFNVKLKLFAVLTDYAPHSYWIYDTVDAYFVPSQETGQRLI</sequence>
<proteinExistence type="inferred from homology"/>
<dbReference type="PANTHER" id="PTHR43025:SF3">
    <property type="entry name" value="MONOGALACTOSYLDIACYLGLYCEROL SYNTHASE 1, CHLOROPLASTIC"/>
    <property type="match status" value="1"/>
</dbReference>
<dbReference type="InterPro" id="IPR050519">
    <property type="entry name" value="Glycosyltransf_28_UgtP"/>
</dbReference>
<comment type="similarity">
    <text evidence="1">Belongs to the glycosyltransferase 28 family.</text>
</comment>
<keyword evidence="3" id="KW-0808">Transferase</keyword>
<dbReference type="GO" id="GO:0016758">
    <property type="term" value="F:hexosyltransferase activity"/>
    <property type="evidence" value="ECO:0007669"/>
    <property type="project" value="InterPro"/>
</dbReference>
<comment type="caution">
    <text evidence="5">The sequence shown here is derived from an EMBL/GenBank/DDBJ whole genome shotgun (WGS) entry which is preliminary data.</text>
</comment>
<evidence type="ECO:0000256" key="2">
    <source>
        <dbReference type="ARBA" id="ARBA00022676"/>
    </source>
</evidence>
<dbReference type="EMBL" id="BARS01025972">
    <property type="protein sequence ID" value="GAG10353.1"/>
    <property type="molecule type" value="Genomic_DNA"/>
</dbReference>
<accession>X0VCY1</accession>
<organism evidence="5">
    <name type="scientific">marine sediment metagenome</name>
    <dbReference type="NCBI Taxonomy" id="412755"/>
    <lineage>
        <taxon>unclassified sequences</taxon>
        <taxon>metagenomes</taxon>
        <taxon>ecological metagenomes</taxon>
    </lineage>
</organism>
<feature type="domain" description="Diacylglycerol glucosyltransferase N-terminal" evidence="4">
    <location>
        <begin position="16"/>
        <end position="164"/>
    </location>
</feature>
<dbReference type="PANTHER" id="PTHR43025">
    <property type="entry name" value="MONOGALACTOSYLDIACYLGLYCEROL SYNTHASE"/>
    <property type="match status" value="1"/>
</dbReference>
<evidence type="ECO:0000256" key="3">
    <source>
        <dbReference type="ARBA" id="ARBA00022679"/>
    </source>
</evidence>
<gene>
    <name evidence="5" type="ORF">S01H1_40983</name>
</gene>
<evidence type="ECO:0000313" key="5">
    <source>
        <dbReference type="EMBL" id="GAG10353.1"/>
    </source>
</evidence>
<dbReference type="Pfam" id="PF06925">
    <property type="entry name" value="MGDG_synth"/>
    <property type="match status" value="1"/>
</dbReference>
<dbReference type="InterPro" id="IPR009695">
    <property type="entry name" value="Diacylglyc_glucosyltr_N"/>
</dbReference>
<reference evidence="5" key="1">
    <citation type="journal article" date="2014" name="Front. Microbiol.">
        <title>High frequency of phylogenetically diverse reductive dehalogenase-homologous genes in deep subseafloor sedimentary metagenomes.</title>
        <authorList>
            <person name="Kawai M."/>
            <person name="Futagami T."/>
            <person name="Toyoda A."/>
            <person name="Takaki Y."/>
            <person name="Nishi S."/>
            <person name="Hori S."/>
            <person name="Arai W."/>
            <person name="Tsubouchi T."/>
            <person name="Morono Y."/>
            <person name="Uchiyama I."/>
            <person name="Ito T."/>
            <person name="Fujiyama A."/>
            <person name="Inagaki F."/>
            <person name="Takami H."/>
        </authorList>
    </citation>
    <scope>NUCLEOTIDE SEQUENCE</scope>
    <source>
        <strain evidence="5">Expedition CK06-06</strain>
    </source>
</reference>
<dbReference type="AlphaFoldDB" id="X0VCY1"/>
<dbReference type="GO" id="GO:0009247">
    <property type="term" value="P:glycolipid biosynthetic process"/>
    <property type="evidence" value="ECO:0007669"/>
    <property type="project" value="InterPro"/>
</dbReference>